<dbReference type="Pfam" id="PF01370">
    <property type="entry name" value="Epimerase"/>
    <property type="match status" value="1"/>
</dbReference>
<dbReference type="PANTHER" id="PTHR43245">
    <property type="entry name" value="BIFUNCTIONAL POLYMYXIN RESISTANCE PROTEIN ARNA"/>
    <property type="match status" value="1"/>
</dbReference>
<dbReference type="AlphaFoldDB" id="A0A8G2EXX7"/>
<dbReference type="InterPro" id="IPR001509">
    <property type="entry name" value="Epimerase_deHydtase"/>
</dbReference>
<dbReference type="RefSeq" id="WP_028793430.1">
    <property type="nucleotide sequence ID" value="NZ_FNBW01000004.1"/>
</dbReference>
<gene>
    <name evidence="2" type="ORF">SAMN05660686_01730</name>
</gene>
<evidence type="ECO:0000313" key="3">
    <source>
        <dbReference type="Proteomes" id="UP000198615"/>
    </source>
</evidence>
<feature type="domain" description="NAD-dependent epimerase/dehydratase" evidence="1">
    <location>
        <begin position="10"/>
        <end position="243"/>
    </location>
</feature>
<accession>A0A8G2EXX7</accession>
<dbReference type="InterPro" id="IPR050177">
    <property type="entry name" value="Lipid_A_modif_metabolic_enz"/>
</dbReference>
<dbReference type="CDD" id="cd08946">
    <property type="entry name" value="SDR_e"/>
    <property type="match status" value="1"/>
</dbReference>
<reference evidence="2 3" key="1">
    <citation type="submission" date="2016-10" db="EMBL/GenBank/DDBJ databases">
        <authorList>
            <person name="Varghese N."/>
            <person name="Submissions S."/>
        </authorList>
    </citation>
    <scope>NUCLEOTIDE SEQUENCE [LARGE SCALE GENOMIC DNA]</scope>
    <source>
        <strain evidence="2 3">DSM 18839</strain>
    </source>
</reference>
<dbReference type="PANTHER" id="PTHR43245:SF23">
    <property type="entry name" value="NAD(P)-BINDING DOMAIN-CONTAINING PROTEIN"/>
    <property type="match status" value="1"/>
</dbReference>
<evidence type="ECO:0000313" key="2">
    <source>
        <dbReference type="EMBL" id="SDF57737.1"/>
    </source>
</evidence>
<organism evidence="2 3">
    <name type="scientific">Thalassobaculum litoreum DSM 18839</name>
    <dbReference type="NCBI Taxonomy" id="1123362"/>
    <lineage>
        <taxon>Bacteria</taxon>
        <taxon>Pseudomonadati</taxon>
        <taxon>Pseudomonadota</taxon>
        <taxon>Alphaproteobacteria</taxon>
        <taxon>Rhodospirillales</taxon>
        <taxon>Thalassobaculaceae</taxon>
        <taxon>Thalassobaculum</taxon>
    </lineage>
</organism>
<sequence length="339" mass="37159">MQNDHPLKRVLVTGGAGYVGSLLTPKLLDAGYEVVVFDIQYFGDDRLPLSNAKLTSIKGDLRDTAAFAKAVAGCDAVIHLACISNDPSFVLDPTLSKSINYDCFEPMVVAAKQAGVKRFVYASTSSVYGVSDAPDVTEDHPLVPLTDYNKFKGMCEPLLWKHNDDDFVAVTIRPATVCGYAPRMRLDLSVNILTNHAVNNGKITVFGGSQLRPNIHIEDVCRLYVDLLSHDAAKINGETFNAGYQNMAISEIAEAVKTVVEEEMPERAPIDIVTTPTDDIRSYHVNSDKIRKALGFVPQLSVEDAVRGLVQAFRDGKLPNSMTDDRYFNVKTMQKLTAA</sequence>
<keyword evidence="3" id="KW-1185">Reference proteome</keyword>
<comment type="caution">
    <text evidence="2">The sequence shown here is derived from an EMBL/GenBank/DDBJ whole genome shotgun (WGS) entry which is preliminary data.</text>
</comment>
<dbReference type="EMBL" id="FNBW01000004">
    <property type="protein sequence ID" value="SDF57737.1"/>
    <property type="molecule type" value="Genomic_DNA"/>
</dbReference>
<proteinExistence type="predicted"/>
<dbReference type="SUPFAM" id="SSF51735">
    <property type="entry name" value="NAD(P)-binding Rossmann-fold domains"/>
    <property type="match status" value="1"/>
</dbReference>
<name>A0A8G2EXX7_9PROT</name>
<dbReference type="InterPro" id="IPR036291">
    <property type="entry name" value="NAD(P)-bd_dom_sf"/>
</dbReference>
<dbReference type="Gene3D" id="3.40.50.720">
    <property type="entry name" value="NAD(P)-binding Rossmann-like Domain"/>
    <property type="match status" value="1"/>
</dbReference>
<protein>
    <submittedName>
        <fullName evidence="2">Nucleoside-diphosphate-sugar epimerase</fullName>
    </submittedName>
</protein>
<evidence type="ECO:0000259" key="1">
    <source>
        <dbReference type="Pfam" id="PF01370"/>
    </source>
</evidence>
<dbReference type="Proteomes" id="UP000198615">
    <property type="component" value="Unassembled WGS sequence"/>
</dbReference>